<dbReference type="Proteomes" id="UP000278807">
    <property type="component" value="Unassembled WGS sequence"/>
</dbReference>
<sequence length="152" mass="16410">MAQWSQRLSDQWNLDNVRPTPAAFDLSLKTVSLTKRLVSKTLLATPIQLKATLFDPTSTYTTFAVESCHASSGDLGYADIIDRGCPNSETGFGGNFLTYVLAQSGRDAPTTGFSPKSPSTTFSFISLISSQFPAFVLSPEIDSRNSTFLAPS</sequence>
<dbReference type="OrthoDB" id="6258424at2759"/>
<dbReference type="STRING" id="102285.A0A0R3T8F2"/>
<organism evidence="3">
    <name type="scientific">Rodentolepis nana</name>
    <name type="common">Dwarf tapeworm</name>
    <name type="synonym">Hymenolepis nana</name>
    <dbReference type="NCBI Taxonomy" id="102285"/>
    <lineage>
        <taxon>Eukaryota</taxon>
        <taxon>Metazoa</taxon>
        <taxon>Spiralia</taxon>
        <taxon>Lophotrochozoa</taxon>
        <taxon>Platyhelminthes</taxon>
        <taxon>Cestoda</taxon>
        <taxon>Eucestoda</taxon>
        <taxon>Cyclophyllidea</taxon>
        <taxon>Hymenolepididae</taxon>
        <taxon>Rodentolepis</taxon>
    </lineage>
</organism>
<dbReference type="EMBL" id="UZAE01001920">
    <property type="protein sequence ID" value="VDN99198.1"/>
    <property type="molecule type" value="Genomic_DNA"/>
</dbReference>
<evidence type="ECO:0000313" key="3">
    <source>
        <dbReference type="WBParaSite" id="HNAJ_0000334001-mRNA-1"/>
    </source>
</evidence>
<accession>A0A0R3T8F2</accession>
<evidence type="ECO:0000313" key="2">
    <source>
        <dbReference type="Proteomes" id="UP000278807"/>
    </source>
</evidence>
<reference evidence="1 2" key="2">
    <citation type="submission" date="2018-11" db="EMBL/GenBank/DDBJ databases">
        <authorList>
            <consortium name="Pathogen Informatics"/>
        </authorList>
    </citation>
    <scope>NUCLEOTIDE SEQUENCE [LARGE SCALE GENOMIC DNA]</scope>
</reference>
<gene>
    <name evidence="1" type="ORF">HNAJ_LOCUS3339</name>
</gene>
<dbReference type="WBParaSite" id="HNAJ_0000334001-mRNA-1">
    <property type="protein sequence ID" value="HNAJ_0000334001-mRNA-1"/>
    <property type="gene ID" value="HNAJ_0000334001"/>
</dbReference>
<evidence type="ECO:0000313" key="1">
    <source>
        <dbReference type="EMBL" id="VDN99198.1"/>
    </source>
</evidence>
<dbReference type="AlphaFoldDB" id="A0A0R3T8F2"/>
<reference evidence="3" key="1">
    <citation type="submission" date="2017-02" db="UniProtKB">
        <authorList>
            <consortium name="WormBaseParasite"/>
        </authorList>
    </citation>
    <scope>IDENTIFICATION</scope>
</reference>
<keyword evidence="2" id="KW-1185">Reference proteome</keyword>
<name>A0A0R3T8F2_RODNA</name>
<protein>
    <submittedName>
        <fullName evidence="3">LCCL domain-containing protein</fullName>
    </submittedName>
</protein>
<proteinExistence type="predicted"/>